<reference evidence="3" key="1">
    <citation type="journal article" date="2019" name="Int. J. Syst. Evol. Microbiol.">
        <title>The Global Catalogue of Microorganisms (GCM) 10K type strain sequencing project: providing services to taxonomists for standard genome sequencing and annotation.</title>
        <authorList>
            <consortium name="The Broad Institute Genomics Platform"/>
            <consortium name="The Broad Institute Genome Sequencing Center for Infectious Disease"/>
            <person name="Wu L."/>
            <person name="Ma J."/>
        </authorList>
    </citation>
    <scope>NUCLEOTIDE SEQUENCE [LARGE SCALE GENOMIC DNA]</scope>
    <source>
        <strain evidence="3">CGMCC 4.7357</strain>
    </source>
</reference>
<evidence type="ECO:0000259" key="1">
    <source>
        <dbReference type="Pfam" id="PF09633"/>
    </source>
</evidence>
<dbReference type="RefSeq" id="WP_380078449.1">
    <property type="nucleotide sequence ID" value="NZ_JBHSGO010000150.1"/>
</dbReference>
<keyword evidence="3" id="KW-1185">Reference proteome</keyword>
<evidence type="ECO:0000313" key="2">
    <source>
        <dbReference type="EMBL" id="MFC4665905.1"/>
    </source>
</evidence>
<comment type="caution">
    <text evidence="2">The sequence shown here is derived from an EMBL/GenBank/DDBJ whole genome shotgun (WGS) entry which is preliminary data.</text>
</comment>
<sequence>MQSLSVDFKVFLHHIYEYQKGVRKMVLCTLSRKEITEAEKRLSHVGIAHFSRQVKGGSRANLFFGDQDCLRALDLFLGDRPLNNLTPEEDFIVGAMLGYDIGVQCRRYCKTKQLESQIKINVA</sequence>
<dbReference type="Proteomes" id="UP001596020">
    <property type="component" value="Unassembled WGS sequence"/>
</dbReference>
<feature type="domain" description="DUF2023" evidence="1">
    <location>
        <begin position="9"/>
        <end position="110"/>
    </location>
</feature>
<proteinExistence type="predicted"/>
<dbReference type="InterPro" id="IPR036780">
    <property type="entry name" value="PG1857-like_sf"/>
</dbReference>
<dbReference type="EMBL" id="JBHSGO010000150">
    <property type="protein sequence ID" value="MFC4665905.1"/>
    <property type="molecule type" value="Genomic_DNA"/>
</dbReference>
<dbReference type="Gene3D" id="3.30.2190.10">
    <property type="entry name" value="PG1857-like"/>
    <property type="match status" value="1"/>
</dbReference>
<protein>
    <submittedName>
        <fullName evidence="2">DUF2023 family protein</fullName>
    </submittedName>
</protein>
<evidence type="ECO:0000313" key="3">
    <source>
        <dbReference type="Proteomes" id="UP001596020"/>
    </source>
</evidence>
<name>A0ABV9K6T8_9PORP</name>
<dbReference type="Pfam" id="PF09633">
    <property type="entry name" value="DUF2023"/>
    <property type="match status" value="1"/>
</dbReference>
<organism evidence="2 3">
    <name type="scientific">Falsiporphyromonas endometrii</name>
    <dbReference type="NCBI Taxonomy" id="1387297"/>
    <lineage>
        <taxon>Bacteria</taxon>
        <taxon>Pseudomonadati</taxon>
        <taxon>Bacteroidota</taxon>
        <taxon>Bacteroidia</taxon>
        <taxon>Bacteroidales</taxon>
        <taxon>Porphyromonadaceae</taxon>
        <taxon>Falsiporphyromonas</taxon>
    </lineage>
</organism>
<dbReference type="InterPro" id="IPR018594">
    <property type="entry name" value="DUF2023"/>
</dbReference>
<accession>A0ABV9K6T8</accession>
<dbReference type="SUPFAM" id="SSF160448">
    <property type="entry name" value="PG1857-like"/>
    <property type="match status" value="1"/>
</dbReference>
<gene>
    <name evidence="2" type="ORF">ACFO3G_04720</name>
</gene>